<keyword evidence="2" id="KW-0418">Kinase</keyword>
<proteinExistence type="predicted"/>
<dbReference type="EMBL" id="BAAAYR010000004">
    <property type="protein sequence ID" value="GAA3571567.1"/>
    <property type="molecule type" value="Genomic_DNA"/>
</dbReference>
<comment type="caution">
    <text evidence="2">The sequence shown here is derived from an EMBL/GenBank/DDBJ whole genome shotgun (WGS) entry which is preliminary data.</text>
</comment>
<dbReference type="InterPro" id="IPR047718">
    <property type="entry name" value="RsbA-like_anti_sig"/>
</dbReference>
<evidence type="ECO:0000313" key="3">
    <source>
        <dbReference type="Proteomes" id="UP001500767"/>
    </source>
</evidence>
<reference evidence="3" key="1">
    <citation type="journal article" date="2019" name="Int. J. Syst. Evol. Microbiol.">
        <title>The Global Catalogue of Microorganisms (GCM) 10K type strain sequencing project: providing services to taxonomists for standard genome sequencing and annotation.</title>
        <authorList>
            <consortium name="The Broad Institute Genomics Platform"/>
            <consortium name="The Broad Institute Genome Sequencing Center for Infectious Disease"/>
            <person name="Wu L."/>
            <person name="Ma J."/>
        </authorList>
    </citation>
    <scope>NUCLEOTIDE SEQUENCE [LARGE SCALE GENOMIC DNA]</scope>
    <source>
        <strain evidence="3">JCM 16540</strain>
    </source>
</reference>
<feature type="domain" description="MEDS" evidence="1">
    <location>
        <begin position="14"/>
        <end position="160"/>
    </location>
</feature>
<dbReference type="RefSeq" id="WP_204913439.1">
    <property type="nucleotide sequence ID" value="NZ_BAAAYR010000004.1"/>
</dbReference>
<name>A0ABP6XTV5_9ACTN</name>
<keyword evidence="3" id="KW-1185">Reference proteome</keyword>
<evidence type="ECO:0000259" key="1">
    <source>
        <dbReference type="Pfam" id="PF14417"/>
    </source>
</evidence>
<organism evidence="2 3">
    <name type="scientific">Microlunatus spumicola</name>
    <dbReference type="NCBI Taxonomy" id="81499"/>
    <lineage>
        <taxon>Bacteria</taxon>
        <taxon>Bacillati</taxon>
        <taxon>Actinomycetota</taxon>
        <taxon>Actinomycetes</taxon>
        <taxon>Propionibacteriales</taxon>
        <taxon>Propionibacteriaceae</taxon>
        <taxon>Microlunatus</taxon>
    </lineage>
</organism>
<gene>
    <name evidence="2" type="ORF">GCM10022197_30110</name>
</gene>
<dbReference type="NCBIfam" id="NF041045">
    <property type="entry name" value="RsbA_anti_sig"/>
    <property type="match status" value="1"/>
</dbReference>
<keyword evidence="2" id="KW-0808">Transferase</keyword>
<sequence>MPTTAPLRAHQSYRHEAFLWRSRDEYVAKLVPFVLEGLDAGEAVLVGATPEHTAWLRDALGPRVAEVELVELDKLARNPALIVPALLELLDRWCGPGRPARGIGEPVWPGRSPEEVHEAQLNEALLNLAVDPDLPFWLVCPYDAEHLDVAMLDDAAQSHPVIATATSYAGSGGYRGRDHARDLFAGALPDLGEPVADRWVTERSLRAVTEEVTWRASASLLSDDVVTLADVVPRLVVDSVRRGAARTRVRVWDRPEALVCEVADRTVVDDLLAGRRRPPAGREEPLWLANHAFDLVQVRSSPSGTHVRLHVRK</sequence>
<protein>
    <submittedName>
        <fullName evidence="2">Sensor histidine kinase</fullName>
    </submittedName>
</protein>
<dbReference type="Pfam" id="PF14417">
    <property type="entry name" value="MEDS"/>
    <property type="match status" value="1"/>
</dbReference>
<accession>A0ABP6XTV5</accession>
<dbReference type="InterPro" id="IPR025847">
    <property type="entry name" value="MEDS_domain"/>
</dbReference>
<dbReference type="GO" id="GO:0016301">
    <property type="term" value="F:kinase activity"/>
    <property type="evidence" value="ECO:0007669"/>
    <property type="project" value="UniProtKB-KW"/>
</dbReference>
<evidence type="ECO:0000313" key="2">
    <source>
        <dbReference type="EMBL" id="GAA3571567.1"/>
    </source>
</evidence>
<dbReference type="Proteomes" id="UP001500767">
    <property type="component" value="Unassembled WGS sequence"/>
</dbReference>